<organism evidence="1 2">
    <name type="scientific">Dioscorea alata</name>
    <name type="common">Purple yam</name>
    <dbReference type="NCBI Taxonomy" id="55571"/>
    <lineage>
        <taxon>Eukaryota</taxon>
        <taxon>Viridiplantae</taxon>
        <taxon>Streptophyta</taxon>
        <taxon>Embryophyta</taxon>
        <taxon>Tracheophyta</taxon>
        <taxon>Spermatophyta</taxon>
        <taxon>Magnoliopsida</taxon>
        <taxon>Liliopsida</taxon>
        <taxon>Dioscoreales</taxon>
        <taxon>Dioscoreaceae</taxon>
        <taxon>Dioscorea</taxon>
    </lineage>
</organism>
<reference evidence="2" key="1">
    <citation type="journal article" date="2022" name="Nat. Commun.">
        <title>Chromosome evolution and the genetic basis of agronomically important traits in greater yam.</title>
        <authorList>
            <person name="Bredeson J.V."/>
            <person name="Lyons J.B."/>
            <person name="Oniyinde I.O."/>
            <person name="Okereke N.R."/>
            <person name="Kolade O."/>
            <person name="Nnabue I."/>
            <person name="Nwadili C.O."/>
            <person name="Hribova E."/>
            <person name="Parker M."/>
            <person name="Nwogha J."/>
            <person name="Shu S."/>
            <person name="Carlson J."/>
            <person name="Kariba R."/>
            <person name="Muthemba S."/>
            <person name="Knop K."/>
            <person name="Barton G.J."/>
            <person name="Sherwood A.V."/>
            <person name="Lopez-Montes A."/>
            <person name="Asiedu R."/>
            <person name="Jamnadass R."/>
            <person name="Muchugi A."/>
            <person name="Goodstein D."/>
            <person name="Egesi C.N."/>
            <person name="Featherston J."/>
            <person name="Asfaw A."/>
            <person name="Simpson G.G."/>
            <person name="Dolezel J."/>
            <person name="Hendre P.S."/>
            <person name="Van Deynze A."/>
            <person name="Kumar P.L."/>
            <person name="Obidiegwu J.E."/>
            <person name="Bhattacharjee R."/>
            <person name="Rokhsar D.S."/>
        </authorList>
    </citation>
    <scope>NUCLEOTIDE SEQUENCE [LARGE SCALE GENOMIC DNA]</scope>
    <source>
        <strain evidence="2">cv. TDa95/00328</strain>
    </source>
</reference>
<dbReference type="EMBL" id="CM037028">
    <property type="protein sequence ID" value="KAH7655569.1"/>
    <property type="molecule type" value="Genomic_DNA"/>
</dbReference>
<name>A0ACB7U5I1_DIOAL</name>
<dbReference type="Proteomes" id="UP000827976">
    <property type="component" value="Chromosome 18"/>
</dbReference>
<comment type="caution">
    <text evidence="1">The sequence shown here is derived from an EMBL/GenBank/DDBJ whole genome shotgun (WGS) entry which is preliminary data.</text>
</comment>
<evidence type="ECO:0000313" key="1">
    <source>
        <dbReference type="EMBL" id="KAH7655569.1"/>
    </source>
</evidence>
<sequence length="225" mass="25252">MINTTSIAKRVAYTLHCAACYLFDRLSSRVDYPGFIQAFQVSLGSRFFVFQCVLLAGAVVIGALIRERRWRRICQDDGLGVDVVARFEKVEEDLRSSARMIQVLSRQLEKLSIRFRVTRKALKEPISETAALAQKNSEATRVLAMQEDNLEKELGEIQKVLLAMQEQQQKQLELILAIGKAGKLLENKTETGRRQASTELGKSVPVEETKHLEVQTGLGTSNDKA</sequence>
<proteinExistence type="predicted"/>
<protein>
    <submittedName>
        <fullName evidence="1">Uncharacterized protein</fullName>
    </submittedName>
</protein>
<accession>A0ACB7U5I1</accession>
<evidence type="ECO:0000313" key="2">
    <source>
        <dbReference type="Proteomes" id="UP000827976"/>
    </source>
</evidence>
<keyword evidence="2" id="KW-1185">Reference proteome</keyword>
<gene>
    <name evidence="1" type="ORF">IHE45_18G020800</name>
</gene>